<sequence length="274" mass="28106">MICSTMMRSALTIAALTVAGTAGAADGATSFGVGVDYSSGKYGGDIATEILSIPVSTRVTRGNWSFRASLPWIRVSGDPDVLPTLGAVDNLNPLGRGRSGIIGAPPEDQGQAENGTASGLGDLTLGVAYSVPTGGALGLDLGIHAKIATADEDQALGTGANDYGLSVDLHRDFGGTLLFGGVGHTWLGTSEFIDVDSIDTGNLGISRRIGRARVGTLYEHRSATISSLEPRRDLVGFVNLPSAGNGRLQLYLSHGLSDSSPDWGIGVAISSGHR</sequence>
<evidence type="ECO:0008006" key="4">
    <source>
        <dbReference type="Google" id="ProtNLM"/>
    </source>
</evidence>
<dbReference type="RefSeq" id="WP_097122551.1">
    <property type="nucleotide sequence ID" value="NZ_OCND01000006.1"/>
</dbReference>
<keyword evidence="3" id="KW-1185">Reference proteome</keyword>
<gene>
    <name evidence="2" type="ORF">SAMN06296416_106275</name>
</gene>
<organism evidence="2 3">
    <name type="scientific">Pseudoxanthomonas wuyuanensis</name>
    <dbReference type="NCBI Taxonomy" id="1073196"/>
    <lineage>
        <taxon>Bacteria</taxon>
        <taxon>Pseudomonadati</taxon>
        <taxon>Pseudomonadota</taxon>
        <taxon>Gammaproteobacteria</taxon>
        <taxon>Lysobacterales</taxon>
        <taxon>Lysobacteraceae</taxon>
        <taxon>Pseudoxanthomonas</taxon>
    </lineage>
</organism>
<protein>
    <recommendedName>
        <fullName evidence="4">MetA-pathway of phenol degradation</fullName>
    </recommendedName>
</protein>
<reference evidence="2 3" key="1">
    <citation type="submission" date="2017-09" db="EMBL/GenBank/DDBJ databases">
        <authorList>
            <person name="Ehlers B."/>
            <person name="Leendertz F.H."/>
        </authorList>
    </citation>
    <scope>NUCLEOTIDE SEQUENCE [LARGE SCALE GENOMIC DNA]</scope>
    <source>
        <strain evidence="2 3">CGMCC 1.10978</strain>
    </source>
</reference>
<accession>A0A286D9G5</accession>
<dbReference type="OrthoDB" id="194048at2"/>
<evidence type="ECO:0000313" key="3">
    <source>
        <dbReference type="Proteomes" id="UP000219374"/>
    </source>
</evidence>
<evidence type="ECO:0000313" key="2">
    <source>
        <dbReference type="EMBL" id="SOD55305.1"/>
    </source>
</evidence>
<dbReference type="EMBL" id="OCND01000006">
    <property type="protein sequence ID" value="SOD55305.1"/>
    <property type="molecule type" value="Genomic_DNA"/>
</dbReference>
<dbReference type="AlphaFoldDB" id="A0A286D9G5"/>
<proteinExistence type="predicted"/>
<feature type="signal peptide" evidence="1">
    <location>
        <begin position="1"/>
        <end position="24"/>
    </location>
</feature>
<keyword evidence="1" id="KW-0732">Signal</keyword>
<evidence type="ECO:0000256" key="1">
    <source>
        <dbReference type="SAM" id="SignalP"/>
    </source>
</evidence>
<name>A0A286D9G5_9GAMM</name>
<dbReference type="Proteomes" id="UP000219374">
    <property type="component" value="Unassembled WGS sequence"/>
</dbReference>
<feature type="chain" id="PRO_5012560947" description="MetA-pathway of phenol degradation" evidence="1">
    <location>
        <begin position="25"/>
        <end position="274"/>
    </location>
</feature>